<dbReference type="NCBIfam" id="NF009152">
    <property type="entry name" value="PRK12497.2-4"/>
    <property type="match status" value="1"/>
</dbReference>
<dbReference type="InterPro" id="IPR011335">
    <property type="entry name" value="Restrct_endonuc-II-like"/>
</dbReference>
<accession>A0ABT7QZI8</accession>
<gene>
    <name evidence="3" type="ORF">PGH07_08715</name>
</gene>
<dbReference type="Pfam" id="PF02021">
    <property type="entry name" value="UPF0102"/>
    <property type="match status" value="1"/>
</dbReference>
<comment type="caution">
    <text evidence="3">The sequence shown here is derived from an EMBL/GenBank/DDBJ whole genome shotgun (WGS) entry which is preliminary data.</text>
</comment>
<evidence type="ECO:0000256" key="1">
    <source>
        <dbReference type="ARBA" id="ARBA00006738"/>
    </source>
</evidence>
<dbReference type="InterPro" id="IPR003509">
    <property type="entry name" value="UPF0102_YraN-like"/>
</dbReference>
<comment type="similarity">
    <text evidence="1 2">Belongs to the UPF0102 family.</text>
</comment>
<keyword evidence="4" id="KW-1185">Reference proteome</keyword>
<sequence>MQEMSRKIGDKSAELATGFLERNGFVIVERNYYASKLGEIDIIATKESVLHFIEVKSSYGDFDPVDNITPSKLKKVINSAYYYLKTKGLASTFCIDALLIRKDEVELIENITL</sequence>
<evidence type="ECO:0000256" key="2">
    <source>
        <dbReference type="HAMAP-Rule" id="MF_00048"/>
    </source>
</evidence>
<dbReference type="HAMAP" id="MF_00048">
    <property type="entry name" value="UPF0102"/>
    <property type="match status" value="1"/>
</dbReference>
<proteinExistence type="inferred from homology"/>
<dbReference type="EMBL" id="JAQIBD010000003">
    <property type="protein sequence ID" value="MDM5272261.1"/>
    <property type="molecule type" value="Genomic_DNA"/>
</dbReference>
<evidence type="ECO:0000313" key="3">
    <source>
        <dbReference type="EMBL" id="MDM5272261.1"/>
    </source>
</evidence>
<dbReference type="SUPFAM" id="SSF52980">
    <property type="entry name" value="Restriction endonuclease-like"/>
    <property type="match status" value="1"/>
</dbReference>
<evidence type="ECO:0000313" key="4">
    <source>
        <dbReference type="Proteomes" id="UP001169069"/>
    </source>
</evidence>
<dbReference type="PANTHER" id="PTHR34039:SF1">
    <property type="entry name" value="UPF0102 PROTEIN YRAN"/>
    <property type="match status" value="1"/>
</dbReference>
<dbReference type="Gene3D" id="3.40.1350.10">
    <property type="match status" value="1"/>
</dbReference>
<dbReference type="InterPro" id="IPR011856">
    <property type="entry name" value="tRNA_endonuc-like_dom_sf"/>
</dbReference>
<name>A0ABT7QZI8_9BACT</name>
<protein>
    <recommendedName>
        <fullName evidence="2">UPF0102 protein PGH07_08715</fullName>
    </recommendedName>
</protein>
<reference evidence="3" key="1">
    <citation type="submission" date="2023-01" db="EMBL/GenBank/DDBJ databases">
        <title>Sulfurovum sp. zt1-1 genome assembly.</title>
        <authorList>
            <person name="Wang J."/>
        </authorList>
    </citation>
    <scope>NUCLEOTIDE SEQUENCE</scope>
    <source>
        <strain evidence="3">Zt1-1</strain>
    </source>
</reference>
<dbReference type="PANTHER" id="PTHR34039">
    <property type="entry name" value="UPF0102 PROTEIN YRAN"/>
    <property type="match status" value="1"/>
</dbReference>
<dbReference type="Proteomes" id="UP001169069">
    <property type="component" value="Unassembled WGS sequence"/>
</dbReference>
<organism evidence="3 4">
    <name type="scientific">Sulfurovum zhangzhouensis</name>
    <dbReference type="NCBI Taxonomy" id="3019067"/>
    <lineage>
        <taxon>Bacteria</taxon>
        <taxon>Pseudomonadati</taxon>
        <taxon>Campylobacterota</taxon>
        <taxon>Epsilonproteobacteria</taxon>
        <taxon>Campylobacterales</taxon>
        <taxon>Sulfurovaceae</taxon>
        <taxon>Sulfurovum</taxon>
    </lineage>
</organism>